<accession>A0ACB8QDI8</accession>
<comment type="caution">
    <text evidence="1">The sequence shown here is derived from an EMBL/GenBank/DDBJ whole genome shotgun (WGS) entry which is preliminary data.</text>
</comment>
<keyword evidence="1" id="KW-0378">Hydrolase</keyword>
<keyword evidence="1" id="KW-0482">Metalloprotease</keyword>
<evidence type="ECO:0000313" key="2">
    <source>
        <dbReference type="Proteomes" id="UP000814128"/>
    </source>
</evidence>
<keyword evidence="1" id="KW-0645">Protease</keyword>
<reference evidence="1" key="1">
    <citation type="submission" date="2021-02" db="EMBL/GenBank/DDBJ databases">
        <authorList>
            <consortium name="DOE Joint Genome Institute"/>
            <person name="Ahrendt S."/>
            <person name="Looney B.P."/>
            <person name="Miyauchi S."/>
            <person name="Morin E."/>
            <person name="Drula E."/>
            <person name="Courty P.E."/>
            <person name="Chicoki N."/>
            <person name="Fauchery L."/>
            <person name="Kohler A."/>
            <person name="Kuo A."/>
            <person name="Labutti K."/>
            <person name="Pangilinan J."/>
            <person name="Lipzen A."/>
            <person name="Riley R."/>
            <person name="Andreopoulos W."/>
            <person name="He G."/>
            <person name="Johnson J."/>
            <person name="Barry K.W."/>
            <person name="Grigoriev I.V."/>
            <person name="Nagy L."/>
            <person name="Hibbett D."/>
            <person name="Henrissat B."/>
            <person name="Matheny P.B."/>
            <person name="Labbe J."/>
            <person name="Martin F."/>
        </authorList>
    </citation>
    <scope>NUCLEOTIDE SEQUENCE</scope>
    <source>
        <strain evidence="1">EC-137</strain>
    </source>
</reference>
<sequence>MLSFAVFLFSISAVLASPLTTNSTVGRACGTFISDDRVAEAEAHFLANKVAPSTFAAATTATIQVYFHVIQSSTSLSGGNLPDSQIQAQIDVLNQDYASTGLSFVLAGTTHTTNSNWFNSVGPGTSLQTSMKSSLRQGGVAALNLYSVGFNSGSGQGLLGYATFPSDYSSNPADDGVVFLYSSVPGGSTANYNLGRVGLYHTFQGGCSGSGDQVSDTPAEATPAFGCPTGRDTCSSPGVDPIHNYMDYTDDSCMNQFTAGQISRMQSQIRTYRGISI</sequence>
<proteinExistence type="predicted"/>
<evidence type="ECO:0000313" key="1">
    <source>
        <dbReference type="EMBL" id="KAI0029635.1"/>
    </source>
</evidence>
<name>A0ACB8QDI8_9AGAM</name>
<protein>
    <submittedName>
        <fullName evidence="1">Metalloprotease</fullName>
    </submittedName>
</protein>
<keyword evidence="2" id="KW-1185">Reference proteome</keyword>
<dbReference type="Proteomes" id="UP000814128">
    <property type="component" value="Unassembled WGS sequence"/>
</dbReference>
<dbReference type="EMBL" id="MU273664">
    <property type="protein sequence ID" value="KAI0029635.1"/>
    <property type="molecule type" value="Genomic_DNA"/>
</dbReference>
<reference evidence="1" key="2">
    <citation type="journal article" date="2022" name="New Phytol.">
        <title>Evolutionary transition to the ectomycorrhizal habit in the genomes of a hyperdiverse lineage of mushroom-forming fungi.</title>
        <authorList>
            <person name="Looney B."/>
            <person name="Miyauchi S."/>
            <person name="Morin E."/>
            <person name="Drula E."/>
            <person name="Courty P.E."/>
            <person name="Kohler A."/>
            <person name="Kuo A."/>
            <person name="LaButti K."/>
            <person name="Pangilinan J."/>
            <person name="Lipzen A."/>
            <person name="Riley R."/>
            <person name="Andreopoulos W."/>
            <person name="He G."/>
            <person name="Johnson J."/>
            <person name="Nolan M."/>
            <person name="Tritt A."/>
            <person name="Barry K.W."/>
            <person name="Grigoriev I.V."/>
            <person name="Nagy L.G."/>
            <person name="Hibbett D."/>
            <person name="Henrissat B."/>
            <person name="Matheny P.B."/>
            <person name="Labbe J."/>
            <person name="Martin F.M."/>
        </authorList>
    </citation>
    <scope>NUCLEOTIDE SEQUENCE</scope>
    <source>
        <strain evidence="1">EC-137</strain>
    </source>
</reference>
<organism evidence="1 2">
    <name type="scientific">Vararia minispora EC-137</name>
    <dbReference type="NCBI Taxonomy" id="1314806"/>
    <lineage>
        <taxon>Eukaryota</taxon>
        <taxon>Fungi</taxon>
        <taxon>Dikarya</taxon>
        <taxon>Basidiomycota</taxon>
        <taxon>Agaricomycotina</taxon>
        <taxon>Agaricomycetes</taxon>
        <taxon>Russulales</taxon>
        <taxon>Lachnocladiaceae</taxon>
        <taxon>Vararia</taxon>
    </lineage>
</organism>
<gene>
    <name evidence="1" type="ORF">K488DRAFT_80055</name>
</gene>